<accession>A0A200QWH9</accession>
<dbReference type="GO" id="GO:0008408">
    <property type="term" value="F:3'-5' exonuclease activity"/>
    <property type="evidence" value="ECO:0007669"/>
    <property type="project" value="TreeGrafter"/>
</dbReference>
<evidence type="ECO:0000259" key="4">
    <source>
        <dbReference type="SMART" id="SM00479"/>
    </source>
</evidence>
<organism evidence="5 6">
    <name type="scientific">Macleaya cordata</name>
    <name type="common">Five-seeded plume-poppy</name>
    <name type="synonym">Bocconia cordata</name>
    <dbReference type="NCBI Taxonomy" id="56857"/>
    <lineage>
        <taxon>Eukaryota</taxon>
        <taxon>Viridiplantae</taxon>
        <taxon>Streptophyta</taxon>
        <taxon>Embryophyta</taxon>
        <taxon>Tracheophyta</taxon>
        <taxon>Spermatophyta</taxon>
        <taxon>Magnoliopsida</taxon>
        <taxon>Ranunculales</taxon>
        <taxon>Papaveraceae</taxon>
        <taxon>Papaveroideae</taxon>
        <taxon>Macleaya</taxon>
    </lineage>
</organism>
<evidence type="ECO:0000256" key="2">
    <source>
        <dbReference type="ARBA" id="ARBA00022801"/>
    </source>
</evidence>
<dbReference type="InParanoid" id="A0A200QWH9"/>
<feature type="domain" description="Exonuclease" evidence="4">
    <location>
        <begin position="6"/>
        <end position="183"/>
    </location>
</feature>
<protein>
    <submittedName>
        <fullName evidence="5">Exonuclease</fullName>
    </submittedName>
</protein>
<dbReference type="Pfam" id="PF00929">
    <property type="entry name" value="RNase_T"/>
    <property type="match status" value="1"/>
</dbReference>
<dbReference type="SMART" id="SM00479">
    <property type="entry name" value="EXOIII"/>
    <property type="match status" value="1"/>
</dbReference>
<dbReference type="Gene3D" id="3.30.420.10">
    <property type="entry name" value="Ribonuclease H-like superfamily/Ribonuclease H"/>
    <property type="match status" value="1"/>
</dbReference>
<dbReference type="STRING" id="56857.A0A200QWH9"/>
<dbReference type="EMBL" id="MVGT01001023">
    <property type="protein sequence ID" value="OVA14792.1"/>
    <property type="molecule type" value="Genomic_DNA"/>
</dbReference>
<dbReference type="PANTHER" id="PTHR30231">
    <property type="entry name" value="DNA POLYMERASE III SUBUNIT EPSILON"/>
    <property type="match status" value="1"/>
</dbReference>
<dbReference type="AlphaFoldDB" id="A0A200QWH9"/>
<evidence type="ECO:0000313" key="6">
    <source>
        <dbReference type="Proteomes" id="UP000195402"/>
    </source>
</evidence>
<comment type="caution">
    <text evidence="5">The sequence shown here is derived from an EMBL/GenBank/DDBJ whole genome shotgun (WGS) entry which is preliminary data.</text>
</comment>
<keyword evidence="3 5" id="KW-0269">Exonuclease</keyword>
<keyword evidence="6" id="KW-1185">Reference proteome</keyword>
<dbReference type="GO" id="GO:0003676">
    <property type="term" value="F:nucleic acid binding"/>
    <property type="evidence" value="ECO:0007669"/>
    <property type="project" value="InterPro"/>
</dbReference>
<evidence type="ECO:0000256" key="1">
    <source>
        <dbReference type="ARBA" id="ARBA00022722"/>
    </source>
</evidence>
<dbReference type="InterPro" id="IPR036397">
    <property type="entry name" value="RNaseH_sf"/>
</dbReference>
<dbReference type="SUPFAM" id="SSF53098">
    <property type="entry name" value="Ribonuclease H-like"/>
    <property type="match status" value="1"/>
</dbReference>
<reference evidence="5 6" key="1">
    <citation type="journal article" date="2017" name="Mol. Plant">
        <title>The Genome of Medicinal Plant Macleaya cordata Provides New Insights into Benzylisoquinoline Alkaloids Metabolism.</title>
        <authorList>
            <person name="Liu X."/>
            <person name="Liu Y."/>
            <person name="Huang P."/>
            <person name="Ma Y."/>
            <person name="Qing Z."/>
            <person name="Tang Q."/>
            <person name="Cao H."/>
            <person name="Cheng P."/>
            <person name="Zheng Y."/>
            <person name="Yuan Z."/>
            <person name="Zhou Y."/>
            <person name="Liu J."/>
            <person name="Tang Z."/>
            <person name="Zhuo Y."/>
            <person name="Zhang Y."/>
            <person name="Yu L."/>
            <person name="Huang J."/>
            <person name="Yang P."/>
            <person name="Peng Q."/>
            <person name="Zhang J."/>
            <person name="Jiang W."/>
            <person name="Zhang Z."/>
            <person name="Lin K."/>
            <person name="Ro D.K."/>
            <person name="Chen X."/>
            <person name="Xiong X."/>
            <person name="Shang Y."/>
            <person name="Huang S."/>
            <person name="Zeng J."/>
        </authorList>
    </citation>
    <scope>NUCLEOTIDE SEQUENCE [LARGE SCALE GENOMIC DNA]</scope>
    <source>
        <strain evidence="6">cv. BLH2017</strain>
        <tissue evidence="5">Root</tissue>
    </source>
</reference>
<sequence>MADGPEIVFFDLETTYQFHKRERIVILEFASILVCPQRLIKLQSYSTLVRPLEYPFLHEIQRANGITSDALNSAPTFEEVADKIYDILHGKIWAGHNIEKFDHFHIQQAFKEIGRLPPKQKDMIDTLVLLKAEFKETAGDSILEMGMANLATYFGLGKQTHRALDDVRMNLEVVRSCATKLFLESRLPHIFKPVENDSPFNMGPLTNLIGSGYDEFLEPKEVSTNLIRVEPRKLLHNNVLLQLRCSRLKIIYDAQKICLGPTGQPQFDIIVKPSTRLCEVLNCCDELARNEIVKLRSKFEWEHVLLEKFNFSAIRLYIQDIDSMEIYEEASLQLQKLSIRGAEAHDELASLLARDMFVDAFFDLYIHEDNQRAWVALDYLMGRWKEFIFDPP</sequence>
<dbReference type="CDD" id="cd06127">
    <property type="entry name" value="DEDDh"/>
    <property type="match status" value="1"/>
</dbReference>
<evidence type="ECO:0000313" key="5">
    <source>
        <dbReference type="EMBL" id="OVA14792.1"/>
    </source>
</evidence>
<name>A0A200QWH9_MACCD</name>
<dbReference type="InterPro" id="IPR012337">
    <property type="entry name" value="RNaseH-like_sf"/>
</dbReference>
<dbReference type="OrthoDB" id="2018529at2759"/>
<keyword evidence="1" id="KW-0540">Nuclease</keyword>
<evidence type="ECO:0000256" key="3">
    <source>
        <dbReference type="ARBA" id="ARBA00022839"/>
    </source>
</evidence>
<gene>
    <name evidence="5" type="ORF">BVC80_161g4</name>
</gene>
<proteinExistence type="predicted"/>
<dbReference type="InterPro" id="IPR013520">
    <property type="entry name" value="Ribonucl_H"/>
</dbReference>
<dbReference type="PANTHER" id="PTHR30231:SF4">
    <property type="entry name" value="PROTEIN NEN2"/>
    <property type="match status" value="1"/>
</dbReference>
<dbReference type="Proteomes" id="UP000195402">
    <property type="component" value="Unassembled WGS sequence"/>
</dbReference>
<dbReference type="OMA" id="RAGQKHE"/>
<keyword evidence="2" id="KW-0378">Hydrolase</keyword>